<dbReference type="Pfam" id="PF11203">
    <property type="entry name" value="EccE"/>
    <property type="match status" value="1"/>
</dbReference>
<comment type="caution">
    <text evidence="4">The sequence shown here is derived from an EMBL/GenBank/DDBJ whole genome shotgun (WGS) entry which is preliminary data.</text>
</comment>
<feature type="compositionally biased region" description="Low complexity" evidence="1">
    <location>
        <begin position="1"/>
        <end position="14"/>
    </location>
</feature>
<name>A0ABS2IZX7_9ACTN</name>
<keyword evidence="2" id="KW-1133">Transmembrane helix</keyword>
<proteinExistence type="predicted"/>
<evidence type="ECO:0000313" key="4">
    <source>
        <dbReference type="EMBL" id="MBM7078948.1"/>
    </source>
</evidence>
<evidence type="ECO:0000256" key="1">
    <source>
        <dbReference type="SAM" id="MobiDB-lite"/>
    </source>
</evidence>
<evidence type="ECO:0000313" key="5">
    <source>
        <dbReference type="Proteomes" id="UP001518872"/>
    </source>
</evidence>
<dbReference type="InterPro" id="IPR050051">
    <property type="entry name" value="EccE_dom"/>
</dbReference>
<protein>
    <submittedName>
        <fullName evidence="4">Type VII secretion protein EccE</fullName>
    </submittedName>
</protein>
<accession>A0ABS2IZX7</accession>
<evidence type="ECO:0000256" key="2">
    <source>
        <dbReference type="SAM" id="Phobius"/>
    </source>
</evidence>
<keyword evidence="2" id="KW-0812">Transmembrane</keyword>
<sequence>MTGAPRPAGAALRPDGPDTRVHLAPRRRPGRIGELHVLQLLLLEAVLLGVLASGLFGMPVLVVAALCGVLLLTVVFLRSRGRWWLERRALARHQRRRAAAAVPVAADPGLDALQRLAPGLSVGTVTMADGTRIGVARDDAGWFAVAAVDGSGPTGDAPAGLPLDVLATALAESGQPGTVLQVVTSIVPAGGPSDDPTAPARESYRQLLAGLGGTPVPAGRSTWVAVRLDARALAEAVGDYAVDLGVAPSVVAALARQTGRSLRRNGVGHRLLDAHGLLAAVGRSCGFTPGTPAGTAGVREEWSAWHCGPHAHRTFWIRRWPPVDRAAAMLGWLETLPASLVTVSLTVATNGPGEDLDLRGLVRVTGPAELLPQLCGPAVDGVRQAGGELFPLDGEHGPAVYASAPTGGGAG</sequence>
<dbReference type="EMBL" id="JAFEUC010000011">
    <property type="protein sequence ID" value="MBM7078948.1"/>
    <property type="molecule type" value="Genomic_DNA"/>
</dbReference>
<feature type="domain" description="Type VII secretion system protein EccE" evidence="3">
    <location>
        <begin position="217"/>
        <end position="317"/>
    </location>
</feature>
<feature type="region of interest" description="Disordered" evidence="1">
    <location>
        <begin position="1"/>
        <end position="20"/>
    </location>
</feature>
<reference evidence="4 5" key="1">
    <citation type="submission" date="2021-02" db="EMBL/GenBank/DDBJ databases">
        <authorList>
            <person name="Ra J.-S."/>
        </authorList>
    </citation>
    <scope>NUCLEOTIDE SEQUENCE [LARGE SCALE GENOMIC DNA]</scope>
    <source>
        <strain evidence="4 5">MMS20-R1-14</strain>
    </source>
</reference>
<feature type="transmembrane region" description="Helical" evidence="2">
    <location>
        <begin position="58"/>
        <end position="77"/>
    </location>
</feature>
<dbReference type="RefSeq" id="WP_204926809.1">
    <property type="nucleotide sequence ID" value="NZ_JAFEUC010000011.1"/>
</dbReference>
<organism evidence="4 5">
    <name type="scientific">Micromonospora humida</name>
    <dbReference type="NCBI Taxonomy" id="2809018"/>
    <lineage>
        <taxon>Bacteria</taxon>
        <taxon>Bacillati</taxon>
        <taxon>Actinomycetota</taxon>
        <taxon>Actinomycetes</taxon>
        <taxon>Micromonosporales</taxon>
        <taxon>Micromonosporaceae</taxon>
        <taxon>Micromonospora</taxon>
    </lineage>
</organism>
<evidence type="ECO:0000259" key="3">
    <source>
        <dbReference type="Pfam" id="PF11203"/>
    </source>
</evidence>
<gene>
    <name evidence="4" type="ORF">JQX11_21730</name>
</gene>
<keyword evidence="2" id="KW-0472">Membrane</keyword>
<dbReference type="Proteomes" id="UP001518872">
    <property type="component" value="Unassembled WGS sequence"/>
</dbReference>
<keyword evidence="5" id="KW-1185">Reference proteome</keyword>